<dbReference type="RefSeq" id="WP_281885058.1">
    <property type="nucleotide sequence ID" value="NZ_BSDP01000001.1"/>
</dbReference>
<comment type="caution">
    <text evidence="4">The sequence shown here is derived from an EMBL/GenBank/DDBJ whole genome shotgun (WGS) entry which is preliminary data.</text>
</comment>
<accession>A0A9W6FQ10</accession>
<keyword evidence="2" id="KW-1133">Transmembrane helix</keyword>
<organism evidence="4 5">
    <name type="scientific">Agromyces rhizosphaerae</name>
    <dbReference type="NCBI Taxonomy" id="88374"/>
    <lineage>
        <taxon>Bacteria</taxon>
        <taxon>Bacillati</taxon>
        <taxon>Actinomycetota</taxon>
        <taxon>Actinomycetes</taxon>
        <taxon>Micrococcales</taxon>
        <taxon>Microbacteriaceae</taxon>
        <taxon>Agromyces</taxon>
    </lineage>
</organism>
<keyword evidence="2" id="KW-0812">Transmembrane</keyword>
<dbReference type="Proteomes" id="UP001144396">
    <property type="component" value="Unassembled WGS sequence"/>
</dbReference>
<evidence type="ECO:0000313" key="5">
    <source>
        <dbReference type="Proteomes" id="UP001144396"/>
    </source>
</evidence>
<feature type="transmembrane region" description="Helical" evidence="2">
    <location>
        <begin position="322"/>
        <end position="341"/>
    </location>
</feature>
<dbReference type="InterPro" id="IPR010619">
    <property type="entry name" value="ThrE-like_N"/>
</dbReference>
<feature type="transmembrane region" description="Helical" evidence="2">
    <location>
        <begin position="238"/>
        <end position="262"/>
    </location>
</feature>
<comment type="similarity">
    <text evidence="1">Belongs to the ThrE exporter (TC 2.A.79) family.</text>
</comment>
<dbReference type="AlphaFoldDB" id="A0A9W6FQ10"/>
<feature type="transmembrane region" description="Helical" evidence="2">
    <location>
        <begin position="295"/>
        <end position="316"/>
    </location>
</feature>
<proteinExistence type="inferred from homology"/>
<gene>
    <name evidence="4" type="ORF">ARHIZOSPH14_22770</name>
</gene>
<keyword evidence="2" id="KW-0472">Membrane</keyword>
<feature type="transmembrane region" description="Helical" evidence="2">
    <location>
        <begin position="169"/>
        <end position="190"/>
    </location>
</feature>
<dbReference type="EMBL" id="BSDP01000001">
    <property type="protein sequence ID" value="GLI28035.1"/>
    <property type="molecule type" value="Genomic_DNA"/>
</dbReference>
<evidence type="ECO:0000259" key="3">
    <source>
        <dbReference type="Pfam" id="PF06738"/>
    </source>
</evidence>
<evidence type="ECO:0000313" key="4">
    <source>
        <dbReference type="EMBL" id="GLI28035.1"/>
    </source>
</evidence>
<evidence type="ECO:0000256" key="2">
    <source>
        <dbReference type="SAM" id="Phobius"/>
    </source>
</evidence>
<dbReference type="PANTHER" id="PTHR31082:SF4">
    <property type="entry name" value="PHEROMONE-REGULATED MEMBRANE PROTEIN 10"/>
    <property type="match status" value="1"/>
</dbReference>
<feature type="transmembrane region" description="Helical" evidence="2">
    <location>
        <begin position="196"/>
        <end position="217"/>
    </location>
</feature>
<feature type="transmembrane region" description="Helical" evidence="2">
    <location>
        <begin position="348"/>
        <end position="367"/>
    </location>
</feature>
<feature type="transmembrane region" description="Helical" evidence="2">
    <location>
        <begin position="268"/>
        <end position="288"/>
    </location>
</feature>
<feature type="domain" description="Threonine/serine exporter-like N-terminal" evidence="3">
    <location>
        <begin position="17"/>
        <end position="248"/>
    </location>
</feature>
<reference evidence="4" key="1">
    <citation type="submission" date="2022-12" db="EMBL/GenBank/DDBJ databases">
        <title>Reference genome sequencing for broad-spectrum identification of bacterial and archaeal isolates by mass spectrometry.</title>
        <authorList>
            <person name="Sekiguchi Y."/>
            <person name="Tourlousse D.M."/>
        </authorList>
    </citation>
    <scope>NUCLEOTIDE SEQUENCE</scope>
    <source>
        <strain evidence="4">14</strain>
    </source>
</reference>
<dbReference type="InterPro" id="IPR051361">
    <property type="entry name" value="ThrE/Ser_Exporter"/>
</dbReference>
<keyword evidence="5" id="KW-1185">Reference proteome</keyword>
<name>A0A9W6FQ10_9MICO</name>
<feature type="transmembrane region" description="Helical" evidence="2">
    <location>
        <begin position="145"/>
        <end position="162"/>
    </location>
</feature>
<sequence>MEARDEGDEDTLRRFLLGIAEGLNAAMESVDRVDDTMRAIARAYGADDTDFVVLPTVILVQSRHGRTDRVALRTSRVTALRFDQIAALYDLVGRARRGEVEPAAGIDELNAIGTAQPRYPWFVRVLGHAVLTAGLSMLLTPTWQGALIAFGLGAVLGLAKLVRSPTLALVFPVVAAFGSATAVFLLAPHVPVGDPIVLLIAPLVTFLPGGVITTATMELAAGQMIAGASRLVTGLVQLALLAFGILAAGTMLGVGDASYVALDAPSRFPWWVAVLGVLLIAVGDLLHFSAPGRTFGWVLLALSVAYAGQAVGASLAGPSVGGFLGALAMTPLVLWISGLRIGAPSQLLFLPAFWLLVPGASGLAGLTEAIGTTEGLADFASALTSIMAIALGVLIGTAAHRAAQRGVQQVANLYVEPAAPSAPADDERPGWLRWLPRRR</sequence>
<dbReference type="GO" id="GO:0022857">
    <property type="term" value="F:transmembrane transporter activity"/>
    <property type="evidence" value="ECO:0007669"/>
    <property type="project" value="InterPro"/>
</dbReference>
<protein>
    <recommendedName>
        <fullName evidence="3">Threonine/serine exporter-like N-terminal domain-containing protein</fullName>
    </recommendedName>
</protein>
<dbReference type="PANTHER" id="PTHR31082">
    <property type="entry name" value="PHEROMONE-REGULATED MEMBRANE PROTEIN 10"/>
    <property type="match status" value="1"/>
</dbReference>
<evidence type="ECO:0000256" key="1">
    <source>
        <dbReference type="ARBA" id="ARBA00034125"/>
    </source>
</evidence>
<feature type="transmembrane region" description="Helical" evidence="2">
    <location>
        <begin position="379"/>
        <end position="399"/>
    </location>
</feature>
<dbReference type="Pfam" id="PF06738">
    <property type="entry name" value="ThrE"/>
    <property type="match status" value="1"/>
</dbReference>